<keyword evidence="2" id="KW-1185">Reference proteome</keyword>
<sequence>MTTSTCSTVSTEEVKRYAEQMAQELGLTDLLHMELWATPNLRDLTIPEHLCKMRNSQLRLRSESKR</sequence>
<dbReference type="KEGG" id="tum:CBW65_19460"/>
<protein>
    <submittedName>
        <fullName evidence="1">Uncharacterized protein</fullName>
    </submittedName>
</protein>
<proteinExistence type="predicted"/>
<dbReference type="OrthoDB" id="2382348at2"/>
<organism evidence="1 2">
    <name type="scientific">Tumebacillus avium</name>
    <dbReference type="NCBI Taxonomy" id="1903704"/>
    <lineage>
        <taxon>Bacteria</taxon>
        <taxon>Bacillati</taxon>
        <taxon>Bacillota</taxon>
        <taxon>Bacilli</taxon>
        <taxon>Bacillales</taxon>
        <taxon>Alicyclobacillaceae</taxon>
        <taxon>Tumebacillus</taxon>
    </lineage>
</organism>
<reference evidence="2" key="1">
    <citation type="submission" date="2017-05" db="EMBL/GenBank/DDBJ databases">
        <authorList>
            <person name="Sung H."/>
        </authorList>
    </citation>
    <scope>NUCLEOTIDE SEQUENCE [LARGE SCALE GENOMIC DNA]</scope>
    <source>
        <strain evidence="2">AR23208</strain>
    </source>
</reference>
<evidence type="ECO:0000313" key="1">
    <source>
        <dbReference type="EMBL" id="ARU62914.1"/>
    </source>
</evidence>
<dbReference type="Proteomes" id="UP000195437">
    <property type="component" value="Chromosome"/>
</dbReference>
<evidence type="ECO:0000313" key="2">
    <source>
        <dbReference type="Proteomes" id="UP000195437"/>
    </source>
</evidence>
<accession>A0A1Y0IUB1</accession>
<dbReference type="AlphaFoldDB" id="A0A1Y0IUB1"/>
<dbReference type="RefSeq" id="WP_087458264.1">
    <property type="nucleotide sequence ID" value="NZ_CP021434.1"/>
</dbReference>
<dbReference type="EMBL" id="CP021434">
    <property type="protein sequence ID" value="ARU62914.1"/>
    <property type="molecule type" value="Genomic_DNA"/>
</dbReference>
<name>A0A1Y0IUB1_9BACL</name>
<gene>
    <name evidence="1" type="ORF">CBW65_19460</name>
</gene>